<dbReference type="STRING" id="4999.A0A1Y1UAG7"/>
<dbReference type="InParanoid" id="A0A1Y1UAG7"/>
<dbReference type="PANTHER" id="PTHR11249">
    <property type="entry name" value="GLIAL FACTOR NATURATION FACTOR"/>
    <property type="match status" value="1"/>
</dbReference>
<dbReference type="PROSITE" id="PS51263">
    <property type="entry name" value="ADF_H"/>
    <property type="match status" value="1"/>
</dbReference>
<dbReference type="InterPro" id="IPR029006">
    <property type="entry name" value="ADF-H/Gelsolin-like_dom_sf"/>
</dbReference>
<dbReference type="GO" id="GO:0071846">
    <property type="term" value="P:actin filament debranching"/>
    <property type="evidence" value="ECO:0007669"/>
    <property type="project" value="InterPro"/>
</dbReference>
<evidence type="ECO:0000313" key="5">
    <source>
        <dbReference type="Proteomes" id="UP000193218"/>
    </source>
</evidence>
<feature type="domain" description="ADF-H" evidence="3">
    <location>
        <begin position="3"/>
        <end position="138"/>
    </location>
</feature>
<evidence type="ECO:0000259" key="3">
    <source>
        <dbReference type="PROSITE" id="PS51263"/>
    </source>
</evidence>
<comment type="subcellular location">
    <subcellularLocation>
        <location evidence="2">Cytoplasm</location>
    </subcellularLocation>
    <subcellularLocation>
        <location evidence="2">Nucleus</location>
    </subcellularLocation>
</comment>
<dbReference type="CDD" id="cd11283">
    <property type="entry name" value="ADF_GMF-beta_like"/>
    <property type="match status" value="1"/>
</dbReference>
<dbReference type="GO" id="GO:0030479">
    <property type="term" value="C:actin cortical patch"/>
    <property type="evidence" value="ECO:0007669"/>
    <property type="project" value="TreeGrafter"/>
</dbReference>
<dbReference type="AlphaFoldDB" id="A0A1Y1UAG7"/>
<gene>
    <name evidence="4" type="ORF">BD324DRAFT_633654</name>
</gene>
<protein>
    <recommendedName>
        <fullName evidence="3">ADF-H domain-containing protein</fullName>
    </recommendedName>
</protein>
<dbReference type="FunCoup" id="A0A1Y1UAG7">
    <property type="interactions" value="91"/>
</dbReference>
<dbReference type="GO" id="GO:0005634">
    <property type="term" value="C:nucleus"/>
    <property type="evidence" value="ECO:0007669"/>
    <property type="project" value="UniProtKB-SubCell"/>
</dbReference>
<name>A0A1Y1UAG7_9TREE</name>
<dbReference type="PIRSF" id="PIRSF001788">
    <property type="entry name" value="GMF-beta"/>
    <property type="match status" value="1"/>
</dbReference>
<dbReference type="RefSeq" id="XP_021869246.1">
    <property type="nucleotide sequence ID" value="XM_022016642.1"/>
</dbReference>
<dbReference type="OrthoDB" id="3919494at2759"/>
<dbReference type="PANTHER" id="PTHR11249:SF2">
    <property type="entry name" value="GLIA MATURATION FACTOR"/>
    <property type="match status" value="1"/>
</dbReference>
<evidence type="ECO:0000256" key="1">
    <source>
        <dbReference type="ARBA" id="ARBA00010055"/>
    </source>
</evidence>
<comment type="similarity">
    <text evidence="1 2">Belongs to the actin-binding proteins ADF family. GMF subfamily.</text>
</comment>
<dbReference type="Gene3D" id="3.40.20.10">
    <property type="entry name" value="Severin"/>
    <property type="match status" value="1"/>
</dbReference>
<evidence type="ECO:0000256" key="2">
    <source>
        <dbReference type="PIRNR" id="PIRNR001788"/>
    </source>
</evidence>
<dbReference type="SUPFAM" id="SSF55753">
    <property type="entry name" value="Actin depolymerizing proteins"/>
    <property type="match status" value="1"/>
</dbReference>
<keyword evidence="5" id="KW-1185">Reference proteome</keyword>
<keyword evidence="2" id="KW-0963">Cytoplasm</keyword>
<dbReference type="SMART" id="SM00102">
    <property type="entry name" value="ADF"/>
    <property type="match status" value="1"/>
</dbReference>
<dbReference type="Proteomes" id="UP000193218">
    <property type="component" value="Unassembled WGS sequence"/>
</dbReference>
<sequence length="139" mass="15299">MASRTVDIPQDVQDALKKFRFKKVKGLSALSVKIVKKDLALAVDEELDVDSVEEVADELPENAPRYVLISYELKHKDGRISNPLLLVNWAPPSSPIDLMTLHASALSYFQQAADVGKVLEVRDGAEGLTTQAVEDRLLA</sequence>
<evidence type="ECO:0000313" key="4">
    <source>
        <dbReference type="EMBL" id="ORX35030.1"/>
    </source>
</evidence>
<dbReference type="GO" id="GO:0003779">
    <property type="term" value="F:actin binding"/>
    <property type="evidence" value="ECO:0007669"/>
    <property type="project" value="InterPro"/>
</dbReference>
<reference evidence="4 5" key="1">
    <citation type="submission" date="2017-03" db="EMBL/GenBank/DDBJ databases">
        <title>Widespread Adenine N6-methylation of Active Genes in Fungi.</title>
        <authorList>
            <consortium name="DOE Joint Genome Institute"/>
            <person name="Mondo S.J."/>
            <person name="Dannebaum R.O."/>
            <person name="Kuo R.C."/>
            <person name="Louie K.B."/>
            <person name="Bewick A.J."/>
            <person name="Labutti K."/>
            <person name="Haridas S."/>
            <person name="Kuo A."/>
            <person name="Salamov A."/>
            <person name="Ahrendt S.R."/>
            <person name="Lau R."/>
            <person name="Bowen B.P."/>
            <person name="Lipzen A."/>
            <person name="Sullivan W."/>
            <person name="Andreopoulos W.B."/>
            <person name="Clum A."/>
            <person name="Lindquist E."/>
            <person name="Daum C."/>
            <person name="Northen T.R."/>
            <person name="Ramamoorthy G."/>
            <person name="Schmitz R.J."/>
            <person name="Gryganskyi A."/>
            <person name="Culley D."/>
            <person name="Magnuson J."/>
            <person name="James T.Y."/>
            <person name="O'Malley M.A."/>
            <person name="Stajich J.E."/>
            <person name="Spatafora J.W."/>
            <person name="Visel A."/>
            <person name="Grigoriev I.V."/>
        </authorList>
    </citation>
    <scope>NUCLEOTIDE SEQUENCE [LARGE SCALE GENOMIC DNA]</scope>
    <source>
        <strain evidence="4 5">NRRL Y-17943</strain>
    </source>
</reference>
<keyword evidence="2" id="KW-0539">Nucleus</keyword>
<dbReference type="GeneID" id="33558451"/>
<dbReference type="InterPro" id="IPR011171">
    <property type="entry name" value="GMF"/>
</dbReference>
<comment type="caution">
    <text evidence="4">The sequence shown here is derived from an EMBL/GenBank/DDBJ whole genome shotgun (WGS) entry which is preliminary data.</text>
</comment>
<organism evidence="4 5">
    <name type="scientific">Kockovaella imperatae</name>
    <dbReference type="NCBI Taxonomy" id="4999"/>
    <lineage>
        <taxon>Eukaryota</taxon>
        <taxon>Fungi</taxon>
        <taxon>Dikarya</taxon>
        <taxon>Basidiomycota</taxon>
        <taxon>Agaricomycotina</taxon>
        <taxon>Tremellomycetes</taxon>
        <taxon>Tremellales</taxon>
        <taxon>Cuniculitremaceae</taxon>
        <taxon>Kockovaella</taxon>
    </lineage>
</organism>
<dbReference type="EMBL" id="NBSH01000012">
    <property type="protein sequence ID" value="ORX35030.1"/>
    <property type="molecule type" value="Genomic_DNA"/>
</dbReference>
<accession>A0A1Y1UAG7</accession>
<dbReference type="Pfam" id="PF00241">
    <property type="entry name" value="Cofilin_ADF"/>
    <property type="match status" value="1"/>
</dbReference>
<dbReference type="InterPro" id="IPR002108">
    <property type="entry name" value="ADF-H"/>
</dbReference>
<dbReference type="GO" id="GO:0071933">
    <property type="term" value="F:Arp2/3 complex binding"/>
    <property type="evidence" value="ECO:0007669"/>
    <property type="project" value="InterPro"/>
</dbReference>
<proteinExistence type="inferred from homology"/>
<dbReference type="GO" id="GO:0034316">
    <property type="term" value="P:negative regulation of Arp2/3 complex-mediated actin nucleation"/>
    <property type="evidence" value="ECO:0007669"/>
    <property type="project" value="TreeGrafter"/>
</dbReference>